<evidence type="ECO:0000256" key="1">
    <source>
        <dbReference type="SAM" id="MobiDB-lite"/>
    </source>
</evidence>
<sequence length="387" mass="43047">MPAATVIEDDLDQEAEFVSDLESIQSDMMSHAPELVSPSGHYFQRDQAAVCQASDGGAMTADFVIVTRPNEQNRQGNMLQLTKNKYGNGIVTDYYEQNPVVLYDHGFSGITLPVGLSRNPNGKLALKIQKTKAVATVYFSKLPHAEPIFACVDEGTLRMASIGFNVLKAMLGKQPNKEQLAEGVELWNGWRGYDFVETEMLEWSITPIGADRGALKQALERGKVHDVKLPPFMMQSFKQAIGDERDVWSPGMDFMQLNIGGVVEMKGSHEQISQFLKSDSAEILQNIGKEFSGQRQKPEESVDSDREEVIKPAETQSGKTEEPQLIPVEYLGNHVVQQLNQTKQQQQQVADSLTQSVMKSVNEMLEPIQKGQQQLQQQLKDMTGKVG</sequence>
<keyword evidence="3" id="KW-1185">Reference proteome</keyword>
<accession>A0A518I8W9</accession>
<evidence type="ECO:0000313" key="2">
    <source>
        <dbReference type="EMBL" id="QDV49541.1"/>
    </source>
</evidence>
<dbReference type="EMBL" id="CP037452">
    <property type="protein sequence ID" value="QDV49541.1"/>
    <property type="molecule type" value="Genomic_DNA"/>
</dbReference>
<evidence type="ECO:0000313" key="3">
    <source>
        <dbReference type="Proteomes" id="UP000318313"/>
    </source>
</evidence>
<dbReference type="KEGG" id="gfm:Enr17x_15610"/>
<reference evidence="2 3" key="1">
    <citation type="submission" date="2019-03" db="EMBL/GenBank/DDBJ databases">
        <title>Deep-cultivation of Planctomycetes and their phenomic and genomic characterization uncovers novel biology.</title>
        <authorList>
            <person name="Wiegand S."/>
            <person name="Jogler M."/>
            <person name="Boedeker C."/>
            <person name="Pinto D."/>
            <person name="Vollmers J."/>
            <person name="Rivas-Marin E."/>
            <person name="Kohn T."/>
            <person name="Peeters S.H."/>
            <person name="Heuer A."/>
            <person name="Rast P."/>
            <person name="Oberbeckmann S."/>
            <person name="Bunk B."/>
            <person name="Jeske O."/>
            <person name="Meyerdierks A."/>
            <person name="Storesund J.E."/>
            <person name="Kallscheuer N."/>
            <person name="Luecker S."/>
            <person name="Lage O.M."/>
            <person name="Pohl T."/>
            <person name="Merkel B.J."/>
            <person name="Hornburger P."/>
            <person name="Mueller R.-W."/>
            <person name="Bruemmer F."/>
            <person name="Labrenz M."/>
            <person name="Spormann A.M."/>
            <person name="Op den Camp H."/>
            <person name="Overmann J."/>
            <person name="Amann R."/>
            <person name="Jetten M.S.M."/>
            <person name="Mascher T."/>
            <person name="Medema M.H."/>
            <person name="Devos D.P."/>
            <person name="Kaster A.-K."/>
            <person name="Ovreas L."/>
            <person name="Rohde M."/>
            <person name="Galperin M.Y."/>
            <person name="Jogler C."/>
        </authorList>
    </citation>
    <scope>NUCLEOTIDE SEQUENCE [LARGE SCALE GENOMIC DNA]</scope>
    <source>
        <strain evidence="2 3">Enr17</strain>
    </source>
</reference>
<organism evidence="2 3">
    <name type="scientific">Gimesia fumaroli</name>
    <dbReference type="NCBI Taxonomy" id="2527976"/>
    <lineage>
        <taxon>Bacteria</taxon>
        <taxon>Pseudomonadati</taxon>
        <taxon>Planctomycetota</taxon>
        <taxon>Planctomycetia</taxon>
        <taxon>Planctomycetales</taxon>
        <taxon>Planctomycetaceae</taxon>
        <taxon>Gimesia</taxon>
    </lineage>
</organism>
<dbReference type="Proteomes" id="UP000318313">
    <property type="component" value="Chromosome"/>
</dbReference>
<dbReference type="AlphaFoldDB" id="A0A518I8W9"/>
<gene>
    <name evidence="2" type="ORF">Enr17x_15610</name>
</gene>
<name>A0A518I8W9_9PLAN</name>
<dbReference type="OrthoDB" id="285648at2"/>
<feature type="region of interest" description="Disordered" evidence="1">
    <location>
        <begin position="288"/>
        <end position="323"/>
    </location>
</feature>
<feature type="compositionally biased region" description="Basic and acidic residues" evidence="1">
    <location>
        <begin position="296"/>
        <end position="311"/>
    </location>
</feature>
<proteinExistence type="predicted"/>
<dbReference type="RefSeq" id="WP_145307378.1">
    <property type="nucleotide sequence ID" value="NZ_CP037452.1"/>
</dbReference>
<evidence type="ECO:0008006" key="4">
    <source>
        <dbReference type="Google" id="ProtNLM"/>
    </source>
</evidence>
<protein>
    <recommendedName>
        <fullName evidence="4">Caudovirus prohead protease</fullName>
    </recommendedName>
</protein>